<feature type="region of interest" description="Disordered" evidence="2">
    <location>
        <begin position="1"/>
        <end position="29"/>
    </location>
</feature>
<dbReference type="PANTHER" id="PTHR22826:SF211">
    <property type="entry name" value="LD43457P"/>
    <property type="match status" value="1"/>
</dbReference>
<dbReference type="WBParaSite" id="Csp11.Scaffold582.g4660.t2">
    <property type="protein sequence ID" value="Csp11.Scaffold582.g4660.t2"/>
    <property type="gene ID" value="Csp11.Scaffold582.g4660"/>
</dbReference>
<proteinExistence type="predicted"/>
<evidence type="ECO:0000313" key="4">
    <source>
        <dbReference type="WBParaSite" id="Csp11.Scaffold582.g4660.t2"/>
    </source>
</evidence>
<evidence type="ECO:0000256" key="2">
    <source>
        <dbReference type="SAM" id="MobiDB-lite"/>
    </source>
</evidence>
<keyword evidence="1" id="KW-0344">Guanine-nucleotide releasing factor</keyword>
<keyword evidence="3" id="KW-1185">Reference proteome</keyword>
<dbReference type="PANTHER" id="PTHR22826">
    <property type="entry name" value="RHO GUANINE EXCHANGE FACTOR-RELATED"/>
    <property type="match status" value="1"/>
</dbReference>
<dbReference type="STRING" id="1561998.A0A1I7TCT9"/>
<organism evidence="3 4">
    <name type="scientific">Caenorhabditis tropicalis</name>
    <dbReference type="NCBI Taxonomy" id="1561998"/>
    <lineage>
        <taxon>Eukaryota</taxon>
        <taxon>Metazoa</taxon>
        <taxon>Ecdysozoa</taxon>
        <taxon>Nematoda</taxon>
        <taxon>Chromadorea</taxon>
        <taxon>Rhabditida</taxon>
        <taxon>Rhabditina</taxon>
        <taxon>Rhabditomorpha</taxon>
        <taxon>Rhabditoidea</taxon>
        <taxon>Rhabditidae</taxon>
        <taxon>Peloderinae</taxon>
        <taxon>Caenorhabditis</taxon>
    </lineage>
</organism>
<dbReference type="AlphaFoldDB" id="A0A1I7TCT9"/>
<dbReference type="GO" id="GO:0005085">
    <property type="term" value="F:guanyl-nucleotide exchange factor activity"/>
    <property type="evidence" value="ECO:0007669"/>
    <property type="project" value="UniProtKB-KW"/>
</dbReference>
<dbReference type="Gene3D" id="1.20.58.60">
    <property type="match status" value="1"/>
</dbReference>
<reference evidence="4" key="1">
    <citation type="submission" date="2016-11" db="UniProtKB">
        <authorList>
            <consortium name="WormBaseParasite"/>
        </authorList>
    </citation>
    <scope>IDENTIFICATION</scope>
</reference>
<evidence type="ECO:0000256" key="1">
    <source>
        <dbReference type="ARBA" id="ARBA00022658"/>
    </source>
</evidence>
<evidence type="ECO:0000313" key="3">
    <source>
        <dbReference type="Proteomes" id="UP000095282"/>
    </source>
</evidence>
<protein>
    <submittedName>
        <fullName evidence="4">AH domain-containing protein</fullName>
    </submittedName>
</protein>
<dbReference type="GO" id="GO:0005737">
    <property type="term" value="C:cytoplasm"/>
    <property type="evidence" value="ECO:0007669"/>
    <property type="project" value="TreeGrafter"/>
</dbReference>
<feature type="compositionally biased region" description="Polar residues" evidence="2">
    <location>
        <begin position="12"/>
        <end position="29"/>
    </location>
</feature>
<name>A0A1I7TCT9_9PELO</name>
<sequence>MQAAPSCYGSMVASTSDEVTTSSSRGPMTMSVSKTNSQFIEAPAFFYDMDTDLKELKTALKDVDLLNDSGYRSVMERSSHPFSTSLVFHEDNGFDSEDDASDEHWDGYLTVGADRIKIRDMSDILATRYAFISGARTSEGLTIVTFPDSRSTLPFEDYSLLVKYLLQVPPLEDSHKGFVIIIDRRSDKWSSVRTLLLQISVIQLESSAELRKYIHHEHLTMDVGGLIKYNHLEWVQHRMDIERMKASATAIAASLTEFGKTLRETELPNDADSTARILELQTAEKMAIKEEFKIAVRKGFTLLKSVRQLDKKPTPEQLSPTRLHNVTAIERMLVQLEETERSFDSFWTKHERRLRYCLELRQFEDSFRKLQAAFARHMLYLEEHREVGNCTNKALHLAEQHRQYAEGAMVSEKRSIGHLILPYSSYF</sequence>
<accession>A0A1I7TCT9</accession>
<dbReference type="eggNOG" id="KOG4240">
    <property type="taxonomic scope" value="Eukaryota"/>
</dbReference>
<dbReference type="Proteomes" id="UP000095282">
    <property type="component" value="Unplaced"/>
</dbReference>
<dbReference type="InterPro" id="IPR051336">
    <property type="entry name" value="RhoGEF_Guanine_NuclExch_SF"/>
</dbReference>